<sequence>MRSVFFGITICLRELPAQNLRRMLIEPAHQQRMEALETVVALVLCQQRKRFFAERLPVPAALEFHNHRNLSVDDGEHIRKRWNSFRSVQQRKLLQFFKRESVHARVHTADALEIVVVKHDNHLVLRELNVEFHPVARTYRSAKREQRVFRHALVGGKQSAVRKHAMQKRRTLLLRAPRGQDQSEPERRQHEQHRERNPHDIHPPVVFFTLICIVIICQMRYHVYIAAGSFPRGAPSVRPQF</sequence>
<reference evidence="2" key="1">
    <citation type="submission" date="2019-08" db="EMBL/GenBank/DDBJ databases">
        <authorList>
            <person name="Kucharzyk K."/>
            <person name="Murdoch R.W."/>
            <person name="Higgins S."/>
            <person name="Loffler F."/>
        </authorList>
    </citation>
    <scope>NUCLEOTIDE SEQUENCE</scope>
</reference>
<name>A0A645CP68_9ZZZZ</name>
<accession>A0A645CP68</accession>
<feature type="region of interest" description="Disordered" evidence="1">
    <location>
        <begin position="173"/>
        <end position="198"/>
    </location>
</feature>
<protein>
    <submittedName>
        <fullName evidence="2">Uncharacterized protein</fullName>
    </submittedName>
</protein>
<organism evidence="2">
    <name type="scientific">bioreactor metagenome</name>
    <dbReference type="NCBI Taxonomy" id="1076179"/>
    <lineage>
        <taxon>unclassified sequences</taxon>
        <taxon>metagenomes</taxon>
        <taxon>ecological metagenomes</taxon>
    </lineage>
</organism>
<evidence type="ECO:0000313" key="2">
    <source>
        <dbReference type="EMBL" id="MPM78689.1"/>
    </source>
</evidence>
<evidence type="ECO:0000256" key="1">
    <source>
        <dbReference type="SAM" id="MobiDB-lite"/>
    </source>
</evidence>
<proteinExistence type="predicted"/>
<dbReference type="AlphaFoldDB" id="A0A645CP68"/>
<dbReference type="EMBL" id="VSSQ01028819">
    <property type="protein sequence ID" value="MPM78689.1"/>
    <property type="molecule type" value="Genomic_DNA"/>
</dbReference>
<feature type="compositionally biased region" description="Basic and acidic residues" evidence="1">
    <location>
        <begin position="184"/>
        <end position="198"/>
    </location>
</feature>
<gene>
    <name evidence="2" type="ORF">SDC9_125700</name>
</gene>
<comment type="caution">
    <text evidence="2">The sequence shown here is derived from an EMBL/GenBank/DDBJ whole genome shotgun (WGS) entry which is preliminary data.</text>
</comment>